<evidence type="ECO:0000313" key="7">
    <source>
        <dbReference type="Proteomes" id="UP000000304"/>
    </source>
</evidence>
<dbReference type="OrthoDB" id="543156at2759"/>
<dbReference type="HOGENOM" id="CLU_000445_44_2_1"/>
<feature type="domain" description="DJ-1/PfpI" evidence="5">
    <location>
        <begin position="32"/>
        <end position="198"/>
    </location>
</feature>
<dbReference type="InterPro" id="IPR002818">
    <property type="entry name" value="DJ-1/PfpI"/>
</dbReference>
<dbReference type="Gene3D" id="3.40.50.880">
    <property type="match status" value="1"/>
</dbReference>
<organism evidence="6 7">
    <name type="scientific">Drosophila simulans</name>
    <name type="common">Fruit fly</name>
    <dbReference type="NCBI Taxonomy" id="7240"/>
    <lineage>
        <taxon>Eukaryota</taxon>
        <taxon>Metazoa</taxon>
        <taxon>Ecdysozoa</taxon>
        <taxon>Arthropoda</taxon>
        <taxon>Hexapoda</taxon>
        <taxon>Insecta</taxon>
        <taxon>Pterygota</taxon>
        <taxon>Neoptera</taxon>
        <taxon>Endopterygota</taxon>
        <taxon>Diptera</taxon>
        <taxon>Brachycera</taxon>
        <taxon>Muscomorpha</taxon>
        <taxon>Ephydroidea</taxon>
        <taxon>Drosophilidae</taxon>
        <taxon>Drosophila</taxon>
        <taxon>Sophophora</taxon>
    </lineage>
</organism>
<evidence type="ECO:0000259" key="5">
    <source>
        <dbReference type="Pfam" id="PF01965"/>
    </source>
</evidence>
<dbReference type="GO" id="GO:0005634">
    <property type="term" value="C:nucleus"/>
    <property type="evidence" value="ECO:0007669"/>
    <property type="project" value="TreeGrafter"/>
</dbReference>
<dbReference type="Pfam" id="PF01965">
    <property type="entry name" value="DJ-1_PfpI"/>
    <property type="match status" value="1"/>
</dbReference>
<evidence type="ECO:0000256" key="1">
    <source>
        <dbReference type="ARBA" id="ARBA00004173"/>
    </source>
</evidence>
<evidence type="ECO:0000256" key="4">
    <source>
        <dbReference type="ARBA" id="ARBA00023097"/>
    </source>
</evidence>
<dbReference type="GO" id="GO:0006979">
    <property type="term" value="P:response to oxidative stress"/>
    <property type="evidence" value="ECO:0007669"/>
    <property type="project" value="EnsemblMetazoa"/>
</dbReference>
<dbReference type="GO" id="GO:0070050">
    <property type="term" value="P:neuron cellular homeostasis"/>
    <property type="evidence" value="ECO:0007669"/>
    <property type="project" value="EnsemblMetazoa"/>
</dbReference>
<dbReference type="SUPFAM" id="SSF52317">
    <property type="entry name" value="Class I glutamine amidotransferase-like"/>
    <property type="match status" value="1"/>
</dbReference>
<dbReference type="PANTHER" id="PTHR48094">
    <property type="entry name" value="PROTEIN/NUCLEIC ACID DEGLYCASE DJ-1-RELATED"/>
    <property type="match status" value="1"/>
</dbReference>
<dbReference type="OMA" id="CGHEKAQ"/>
<dbReference type="GO" id="GO:0051897">
    <property type="term" value="P:positive regulation of phosphatidylinositol 3-kinase/protein kinase B signal transduction"/>
    <property type="evidence" value="ECO:0007669"/>
    <property type="project" value="EnsemblMetazoa"/>
</dbReference>
<evidence type="ECO:0000313" key="6">
    <source>
        <dbReference type="EMBL" id="EDX16104.1"/>
    </source>
</evidence>
<dbReference type="InterPro" id="IPR006287">
    <property type="entry name" value="DJ-1"/>
</dbReference>
<name>B4NVL4_DROSI</name>
<proteinExistence type="predicted"/>
<keyword evidence="4" id="KW-0558">Oxidation</keyword>
<gene>
    <name evidence="6" type="primary">Dsim\GD13461</name>
    <name evidence="6" type="ORF">Dsim_GD13461</name>
</gene>
<dbReference type="PhylomeDB" id="B4NVL4"/>
<evidence type="ECO:0000256" key="3">
    <source>
        <dbReference type="ARBA" id="ARBA00022490"/>
    </source>
</evidence>
<comment type="subcellular location">
    <subcellularLocation>
        <location evidence="2">Cytoplasm</location>
    </subcellularLocation>
    <subcellularLocation>
        <location evidence="1">Mitochondrion</location>
    </subcellularLocation>
</comment>
<evidence type="ECO:0000256" key="2">
    <source>
        <dbReference type="ARBA" id="ARBA00004496"/>
    </source>
</evidence>
<dbReference type="PANTHER" id="PTHR48094:SF12">
    <property type="entry name" value="PARKINSON DISEASE PROTEIN 7 HOMOLOG"/>
    <property type="match status" value="1"/>
</dbReference>
<dbReference type="GO" id="GO:1903189">
    <property type="term" value="P:glyoxal metabolic process"/>
    <property type="evidence" value="ECO:0007669"/>
    <property type="project" value="TreeGrafter"/>
</dbReference>
<dbReference type="EMBL" id="CH988673">
    <property type="protein sequence ID" value="EDX16104.1"/>
    <property type="molecule type" value="Genomic_DNA"/>
</dbReference>
<reference evidence="6 7" key="1">
    <citation type="journal article" date="2007" name="Nature">
        <title>Evolution of genes and genomes on the Drosophila phylogeny.</title>
        <authorList>
            <consortium name="Drosophila 12 Genomes Consortium"/>
            <person name="Clark A.G."/>
            <person name="Eisen M.B."/>
            <person name="Smith D.R."/>
            <person name="Bergman C.M."/>
            <person name="Oliver B."/>
            <person name="Markow T.A."/>
            <person name="Kaufman T.C."/>
            <person name="Kellis M."/>
            <person name="Gelbart W."/>
            <person name="Iyer V.N."/>
            <person name="Pollard D.A."/>
            <person name="Sackton T.B."/>
            <person name="Larracuente A.M."/>
            <person name="Singh N.D."/>
            <person name="Abad J.P."/>
            <person name="Abt D.N."/>
            <person name="Adryan B."/>
            <person name="Aguade M."/>
            <person name="Akashi H."/>
            <person name="Anderson W.W."/>
            <person name="Aquadro C.F."/>
            <person name="Ardell D.H."/>
            <person name="Arguello R."/>
            <person name="Artieri C.G."/>
            <person name="Barbash D.A."/>
            <person name="Barker D."/>
            <person name="Barsanti P."/>
            <person name="Batterham P."/>
            <person name="Batzoglou S."/>
            <person name="Begun D."/>
            <person name="Bhutkar A."/>
            <person name="Blanco E."/>
            <person name="Bosak S.A."/>
            <person name="Bradley R.K."/>
            <person name="Brand A.D."/>
            <person name="Brent M.R."/>
            <person name="Brooks A.N."/>
            <person name="Brown R.H."/>
            <person name="Butlin R.K."/>
            <person name="Caggese C."/>
            <person name="Calvi B.R."/>
            <person name="Bernardo de Carvalho A."/>
            <person name="Caspi A."/>
            <person name="Castrezana S."/>
            <person name="Celniker S.E."/>
            <person name="Chang J.L."/>
            <person name="Chapple C."/>
            <person name="Chatterji S."/>
            <person name="Chinwalla A."/>
            <person name="Civetta A."/>
            <person name="Clifton S.W."/>
            <person name="Comeron J.M."/>
            <person name="Costello J.C."/>
            <person name="Coyne J.A."/>
            <person name="Daub J."/>
            <person name="David R.G."/>
            <person name="Delcher A.L."/>
            <person name="Delehaunty K."/>
            <person name="Do C.B."/>
            <person name="Ebling H."/>
            <person name="Edwards K."/>
            <person name="Eickbush T."/>
            <person name="Evans J.D."/>
            <person name="Filipski A."/>
            <person name="Findeiss S."/>
            <person name="Freyhult E."/>
            <person name="Fulton L."/>
            <person name="Fulton R."/>
            <person name="Garcia A.C."/>
            <person name="Gardiner A."/>
            <person name="Garfield D.A."/>
            <person name="Garvin B.E."/>
            <person name="Gibson G."/>
            <person name="Gilbert D."/>
            <person name="Gnerre S."/>
            <person name="Godfrey J."/>
            <person name="Good R."/>
            <person name="Gotea V."/>
            <person name="Gravely B."/>
            <person name="Greenberg A.J."/>
            <person name="Griffiths-Jones S."/>
            <person name="Gross S."/>
            <person name="Guigo R."/>
            <person name="Gustafson E.A."/>
            <person name="Haerty W."/>
            <person name="Hahn M.W."/>
            <person name="Halligan D.L."/>
            <person name="Halpern A.L."/>
            <person name="Halter G.M."/>
            <person name="Han M.V."/>
            <person name="Heger A."/>
            <person name="Hillier L."/>
            <person name="Hinrichs A.S."/>
            <person name="Holmes I."/>
            <person name="Hoskins R.A."/>
            <person name="Hubisz M.J."/>
            <person name="Hultmark D."/>
            <person name="Huntley M.A."/>
            <person name="Jaffe D.B."/>
            <person name="Jagadeeshan S."/>
            <person name="Jeck W.R."/>
            <person name="Johnson J."/>
            <person name="Jones C.D."/>
            <person name="Jordan W.C."/>
            <person name="Karpen G.H."/>
            <person name="Kataoka E."/>
            <person name="Keightley P.D."/>
            <person name="Kheradpour P."/>
            <person name="Kirkness E.F."/>
            <person name="Koerich L.B."/>
            <person name="Kristiansen K."/>
            <person name="Kudrna D."/>
            <person name="Kulathinal R.J."/>
            <person name="Kumar S."/>
            <person name="Kwok R."/>
            <person name="Lander E."/>
            <person name="Langley C.H."/>
            <person name="Lapoint R."/>
            <person name="Lazzaro B.P."/>
            <person name="Lee S.J."/>
            <person name="Levesque L."/>
            <person name="Li R."/>
            <person name="Lin C.F."/>
            <person name="Lin M.F."/>
            <person name="Lindblad-Toh K."/>
            <person name="Llopart A."/>
            <person name="Long M."/>
            <person name="Low L."/>
            <person name="Lozovsky E."/>
            <person name="Lu J."/>
            <person name="Luo M."/>
            <person name="Machado C.A."/>
            <person name="Makalowski W."/>
            <person name="Marzo M."/>
            <person name="Matsuda M."/>
            <person name="Matzkin L."/>
            <person name="McAllister B."/>
            <person name="McBride C.S."/>
            <person name="McKernan B."/>
            <person name="McKernan K."/>
            <person name="Mendez-Lago M."/>
            <person name="Minx P."/>
            <person name="Mollenhauer M.U."/>
            <person name="Montooth K."/>
            <person name="Mount S.M."/>
            <person name="Mu X."/>
            <person name="Myers E."/>
            <person name="Negre B."/>
            <person name="Newfeld S."/>
            <person name="Nielsen R."/>
            <person name="Noor M.A."/>
            <person name="O'Grady P."/>
            <person name="Pachter L."/>
            <person name="Papaceit M."/>
            <person name="Parisi M.J."/>
            <person name="Parisi M."/>
            <person name="Parts L."/>
            <person name="Pedersen J.S."/>
            <person name="Pesole G."/>
            <person name="Phillippy A.M."/>
            <person name="Ponting C.P."/>
            <person name="Pop M."/>
            <person name="Porcelli D."/>
            <person name="Powell J.R."/>
            <person name="Prohaska S."/>
            <person name="Pruitt K."/>
            <person name="Puig M."/>
            <person name="Quesneville H."/>
            <person name="Ram K.R."/>
            <person name="Rand D."/>
            <person name="Rasmussen M.D."/>
            <person name="Reed L.K."/>
            <person name="Reenan R."/>
            <person name="Reily A."/>
            <person name="Remington K.A."/>
            <person name="Rieger T.T."/>
            <person name="Ritchie M.G."/>
            <person name="Robin C."/>
            <person name="Rogers Y.H."/>
            <person name="Rohde C."/>
            <person name="Rozas J."/>
            <person name="Rubenfield M.J."/>
            <person name="Ruiz A."/>
            <person name="Russo S."/>
            <person name="Salzberg S.L."/>
            <person name="Sanchez-Gracia A."/>
            <person name="Saranga D.J."/>
            <person name="Sato H."/>
            <person name="Schaeffer S.W."/>
            <person name="Schatz M.C."/>
            <person name="Schlenke T."/>
            <person name="Schwartz R."/>
            <person name="Segarra C."/>
            <person name="Singh R.S."/>
            <person name="Sirot L."/>
            <person name="Sirota M."/>
            <person name="Sisneros N.B."/>
            <person name="Smith C.D."/>
            <person name="Smith T.F."/>
            <person name="Spieth J."/>
            <person name="Stage D.E."/>
            <person name="Stark A."/>
            <person name="Stephan W."/>
            <person name="Strausberg R.L."/>
            <person name="Strempel S."/>
            <person name="Sturgill D."/>
            <person name="Sutton G."/>
            <person name="Sutton G.G."/>
            <person name="Tao W."/>
            <person name="Teichmann S."/>
            <person name="Tobari Y.N."/>
            <person name="Tomimura Y."/>
            <person name="Tsolas J.M."/>
            <person name="Valente V.L."/>
            <person name="Venter E."/>
            <person name="Venter J.C."/>
            <person name="Vicario S."/>
            <person name="Vieira F.G."/>
            <person name="Vilella A.J."/>
            <person name="Villasante A."/>
            <person name="Walenz B."/>
            <person name="Wang J."/>
            <person name="Wasserman M."/>
            <person name="Watts T."/>
            <person name="Wilson D."/>
            <person name="Wilson R.K."/>
            <person name="Wing R.A."/>
            <person name="Wolfner M.F."/>
            <person name="Wong A."/>
            <person name="Wong G.K."/>
            <person name="Wu C.I."/>
            <person name="Wu G."/>
            <person name="Yamamoto D."/>
            <person name="Yang H.P."/>
            <person name="Yang S.P."/>
            <person name="Yorke J.A."/>
            <person name="Yoshida K."/>
            <person name="Zdobnov E."/>
            <person name="Zhang P."/>
            <person name="Zhang Y."/>
            <person name="Zimin A.V."/>
            <person name="Baldwin J."/>
            <person name="Abdouelleil A."/>
            <person name="Abdulkadir J."/>
            <person name="Abebe A."/>
            <person name="Abera B."/>
            <person name="Abreu J."/>
            <person name="Acer S.C."/>
            <person name="Aftuck L."/>
            <person name="Alexander A."/>
            <person name="An P."/>
            <person name="Anderson E."/>
            <person name="Anderson S."/>
            <person name="Arachi H."/>
            <person name="Azer M."/>
            <person name="Bachantsang P."/>
            <person name="Barry A."/>
            <person name="Bayul T."/>
            <person name="Berlin A."/>
            <person name="Bessette D."/>
            <person name="Bloom T."/>
            <person name="Blye J."/>
            <person name="Boguslavskiy L."/>
            <person name="Bonnet C."/>
            <person name="Boukhgalter B."/>
            <person name="Bourzgui I."/>
            <person name="Brown A."/>
            <person name="Cahill P."/>
            <person name="Channer S."/>
            <person name="Cheshatsang Y."/>
            <person name="Chuda L."/>
            <person name="Citroen M."/>
            <person name="Collymore A."/>
            <person name="Cooke P."/>
            <person name="Costello M."/>
            <person name="D'Aco K."/>
            <person name="Daza R."/>
            <person name="De Haan G."/>
            <person name="DeGray S."/>
            <person name="DeMaso C."/>
            <person name="Dhargay N."/>
            <person name="Dooley K."/>
            <person name="Dooley E."/>
            <person name="Doricent M."/>
            <person name="Dorje P."/>
            <person name="Dorjee K."/>
            <person name="Dupes A."/>
            <person name="Elong R."/>
            <person name="Falk J."/>
            <person name="Farina A."/>
            <person name="Faro S."/>
            <person name="Ferguson D."/>
            <person name="Fisher S."/>
            <person name="Foley C.D."/>
            <person name="Franke A."/>
            <person name="Friedrich D."/>
            <person name="Gadbois L."/>
            <person name="Gearin G."/>
            <person name="Gearin C.R."/>
            <person name="Giannoukos G."/>
            <person name="Goode T."/>
            <person name="Graham J."/>
            <person name="Grandbois E."/>
            <person name="Grewal S."/>
            <person name="Gyaltsen K."/>
            <person name="Hafez N."/>
            <person name="Hagos B."/>
            <person name="Hall J."/>
            <person name="Henson C."/>
            <person name="Hollinger A."/>
            <person name="Honan T."/>
            <person name="Huard M.D."/>
            <person name="Hughes L."/>
            <person name="Hurhula B."/>
            <person name="Husby M.E."/>
            <person name="Kamat A."/>
            <person name="Kanga B."/>
            <person name="Kashin S."/>
            <person name="Khazanovich D."/>
            <person name="Kisner P."/>
            <person name="Lance K."/>
            <person name="Lara M."/>
            <person name="Lee W."/>
            <person name="Lennon N."/>
            <person name="Letendre F."/>
            <person name="LeVine R."/>
            <person name="Lipovsky A."/>
            <person name="Liu X."/>
            <person name="Liu J."/>
            <person name="Liu S."/>
            <person name="Lokyitsang T."/>
            <person name="Lokyitsang Y."/>
            <person name="Lubonja R."/>
            <person name="Lui A."/>
            <person name="MacDonald P."/>
            <person name="Magnisalis V."/>
            <person name="Maru K."/>
            <person name="Matthews C."/>
            <person name="McCusker W."/>
            <person name="McDonough S."/>
            <person name="Mehta T."/>
            <person name="Meldrim J."/>
            <person name="Meneus L."/>
            <person name="Mihai O."/>
            <person name="Mihalev A."/>
            <person name="Mihova T."/>
            <person name="Mittelman R."/>
            <person name="Mlenga V."/>
            <person name="Montmayeur A."/>
            <person name="Mulrain L."/>
            <person name="Navidi A."/>
            <person name="Naylor J."/>
            <person name="Negash T."/>
            <person name="Nguyen T."/>
            <person name="Nguyen N."/>
            <person name="Nicol R."/>
            <person name="Norbu C."/>
            <person name="Norbu N."/>
            <person name="Novod N."/>
            <person name="O'Neill B."/>
            <person name="Osman S."/>
            <person name="Markiewicz E."/>
            <person name="Oyono O.L."/>
            <person name="Patti C."/>
            <person name="Phunkhang P."/>
            <person name="Pierre F."/>
            <person name="Priest M."/>
            <person name="Raghuraman S."/>
            <person name="Rege F."/>
            <person name="Reyes R."/>
            <person name="Rise C."/>
            <person name="Rogov P."/>
            <person name="Ross K."/>
            <person name="Ryan E."/>
            <person name="Settipalli S."/>
            <person name="Shea T."/>
            <person name="Sherpa N."/>
            <person name="Shi L."/>
            <person name="Shih D."/>
            <person name="Sparrow T."/>
            <person name="Spaulding J."/>
            <person name="Stalker J."/>
            <person name="Stange-Thomann N."/>
            <person name="Stavropoulos S."/>
            <person name="Stone C."/>
            <person name="Strader C."/>
            <person name="Tesfaye S."/>
            <person name="Thomson T."/>
            <person name="Thoulutsang Y."/>
            <person name="Thoulutsang D."/>
            <person name="Topham K."/>
            <person name="Topping I."/>
            <person name="Tsamla T."/>
            <person name="Vassiliev H."/>
            <person name="Vo A."/>
            <person name="Wangchuk T."/>
            <person name="Wangdi T."/>
            <person name="Weiand M."/>
            <person name="Wilkinson J."/>
            <person name="Wilson A."/>
            <person name="Yadav S."/>
            <person name="Young G."/>
            <person name="Yu Q."/>
            <person name="Zembek L."/>
            <person name="Zhong D."/>
            <person name="Zimmer A."/>
            <person name="Zwirko Z."/>
            <person name="Jaffe D.B."/>
            <person name="Alvarez P."/>
            <person name="Brockman W."/>
            <person name="Butler J."/>
            <person name="Chin C."/>
            <person name="Gnerre S."/>
            <person name="Grabherr M."/>
            <person name="Kleber M."/>
            <person name="Mauceli E."/>
            <person name="MacCallum I."/>
        </authorList>
    </citation>
    <scope>NUCLEOTIDE SEQUENCE [LARGE SCALE GENOMIC DNA]</scope>
    <source>
        <strain evidence="7">white501</strain>
    </source>
</reference>
<dbReference type="GO" id="GO:0042417">
    <property type="term" value="P:dopamine metabolic process"/>
    <property type="evidence" value="ECO:0007669"/>
    <property type="project" value="EnsemblMetazoa"/>
</dbReference>
<dbReference type="GO" id="GO:0046295">
    <property type="term" value="P:glycolate biosynthetic process"/>
    <property type="evidence" value="ECO:0007669"/>
    <property type="project" value="TreeGrafter"/>
</dbReference>
<dbReference type="AlphaFoldDB" id="B4NVL4"/>
<dbReference type="MEROPS" id="C56.002"/>
<dbReference type="FunFam" id="3.40.50.880:FF:000022">
    <property type="entry name" value="protein deglycase DJ-1"/>
    <property type="match status" value="1"/>
</dbReference>
<sequence length="218" mass="23357">MLSVLRKSFQNVVTHANRRVVRCKSHQDTCAKNALIILAPGAEEMEFTISADVLRRGKINVTVAGLYGCEPVKCSRSVVIVPDTSLEEAVTRGDYDVVVLPGGLAGNKALMNSSAVGDVLRCQESKGGLIAAICAAPTALAKHGIGKGKSITSHPDMKPQLKELYCYIDDKTVVQDGNIITSLGPVTTFDFALKITEQLVGVEVAKEVAKAMLWTYKP</sequence>
<dbReference type="GO" id="GO:0042775">
    <property type="term" value="P:mitochondrial ATP synthesis coupled electron transport"/>
    <property type="evidence" value="ECO:0007669"/>
    <property type="project" value="EnsemblMetazoa"/>
</dbReference>
<protein>
    <submittedName>
        <fullName evidence="6">GD13461</fullName>
    </submittedName>
</protein>
<accession>B4NVL4</accession>
<dbReference type="InterPro" id="IPR029062">
    <property type="entry name" value="Class_I_gatase-like"/>
</dbReference>
<keyword evidence="7" id="KW-1185">Reference proteome</keyword>
<dbReference type="NCBIfam" id="TIGR01383">
    <property type="entry name" value="not_thiJ"/>
    <property type="match status" value="1"/>
</dbReference>
<dbReference type="InterPro" id="IPR050325">
    <property type="entry name" value="Prot/Nucl_acid_deglycase"/>
</dbReference>
<dbReference type="SMR" id="B4NVL4"/>
<dbReference type="GO" id="GO:0005739">
    <property type="term" value="C:mitochondrion"/>
    <property type="evidence" value="ECO:0007669"/>
    <property type="project" value="UniProtKB-SubCell"/>
</dbReference>
<dbReference type="CDD" id="cd03135">
    <property type="entry name" value="GATase1_DJ-1"/>
    <property type="match status" value="1"/>
</dbReference>
<keyword evidence="3" id="KW-0963">Cytoplasm</keyword>
<dbReference type="Proteomes" id="UP000000304">
    <property type="component" value="Unassembled WGS sequence"/>
</dbReference>
<dbReference type="STRING" id="7240.B4NVL4"/>